<evidence type="ECO:0000313" key="1">
    <source>
        <dbReference type="EMBL" id="MUH73294.1"/>
    </source>
</evidence>
<proteinExistence type="predicted"/>
<dbReference type="Gene3D" id="3.30.450.40">
    <property type="match status" value="1"/>
</dbReference>
<sequence>MSKLVTPNLDDLVLDADLVKEYLEQNLDFFAKYPELVNQLQITHVSRGAVSLLEKRQEMQRAKITQLEEELTTLIGNARVNEVIFKAISEIYIALVGCDSIQQLEDTVNKICQEHLYLVQFRLLQPQDEAYLHLQAKLGDRGTYLGRVSQELMEVVFDEKAQSIALIEVVHESEDTEEIFGIAAFGAKDADHFQPQMDTFFIRELARLLSRHFVHLVR</sequence>
<evidence type="ECO:0000313" key="2">
    <source>
        <dbReference type="Proteomes" id="UP000439994"/>
    </source>
</evidence>
<comment type="caution">
    <text evidence="1">The sequence shown here is derived from an EMBL/GenBank/DDBJ whole genome shotgun (WGS) entry which is preliminary data.</text>
</comment>
<organism evidence="1 2">
    <name type="scientific">Psychrosphaera haliotis</name>
    <dbReference type="NCBI Taxonomy" id="555083"/>
    <lineage>
        <taxon>Bacteria</taxon>
        <taxon>Pseudomonadati</taxon>
        <taxon>Pseudomonadota</taxon>
        <taxon>Gammaproteobacteria</taxon>
        <taxon>Alteromonadales</taxon>
        <taxon>Pseudoalteromonadaceae</taxon>
        <taxon>Psychrosphaera</taxon>
    </lineage>
</organism>
<dbReference type="InterPro" id="IPR029016">
    <property type="entry name" value="GAF-like_dom_sf"/>
</dbReference>
<dbReference type="Proteomes" id="UP000439994">
    <property type="component" value="Unassembled WGS sequence"/>
</dbReference>
<dbReference type="PANTHER" id="PTHR38765:SF1">
    <property type="entry name" value="DUF484 DOMAIN-CONTAINING PROTEIN"/>
    <property type="match status" value="1"/>
</dbReference>
<dbReference type="EMBL" id="WOCD01000005">
    <property type="protein sequence ID" value="MUH73294.1"/>
    <property type="molecule type" value="Genomic_DNA"/>
</dbReference>
<accession>A0A6N8FAY7</accession>
<name>A0A6N8FAY7_9GAMM</name>
<protein>
    <submittedName>
        <fullName evidence="1">DUF484 family protein</fullName>
    </submittedName>
</protein>
<dbReference type="PANTHER" id="PTHR38765">
    <property type="entry name" value="DUF484 DOMAIN-CONTAINING PROTEIN"/>
    <property type="match status" value="1"/>
</dbReference>
<dbReference type="OrthoDB" id="8525200at2"/>
<dbReference type="Pfam" id="PF04340">
    <property type="entry name" value="DUF484"/>
    <property type="match status" value="1"/>
</dbReference>
<reference evidence="1 2" key="1">
    <citation type="submission" date="2019-11" db="EMBL/GenBank/DDBJ databases">
        <title>P. haliotis isolates from Z. marina roots.</title>
        <authorList>
            <person name="Cohen M."/>
            <person name="Jospin G."/>
            <person name="Eisen J.A."/>
            <person name="Coil D.A."/>
        </authorList>
    </citation>
    <scope>NUCLEOTIDE SEQUENCE [LARGE SCALE GENOMIC DNA]</scope>
    <source>
        <strain evidence="1 2">UCD-MCMsp1aY</strain>
    </source>
</reference>
<keyword evidence="2" id="KW-1185">Reference proteome</keyword>
<dbReference type="RefSeq" id="WP_155696485.1">
    <property type="nucleotide sequence ID" value="NZ_WOCD01000005.1"/>
</dbReference>
<dbReference type="InterPro" id="IPR007435">
    <property type="entry name" value="DUF484"/>
</dbReference>
<gene>
    <name evidence="1" type="ORF">GNP35_12850</name>
</gene>
<dbReference type="AlphaFoldDB" id="A0A6N8FAY7"/>